<keyword evidence="3" id="KW-0830">Ubiquinone</keyword>
<dbReference type="Pfam" id="PF03109">
    <property type="entry name" value="ABC1"/>
    <property type="match status" value="1"/>
</dbReference>
<dbReference type="PANTHER" id="PTHR10566">
    <property type="entry name" value="CHAPERONE-ACTIVITY OF BC1 COMPLEX CABC1 -RELATED"/>
    <property type="match status" value="1"/>
</dbReference>
<evidence type="ECO:0000259" key="2">
    <source>
        <dbReference type="Pfam" id="PF03109"/>
    </source>
</evidence>
<gene>
    <name evidence="3" type="ORF">NSK11_contig00118-0004</name>
</gene>
<comment type="similarity">
    <text evidence="1">Belongs to the protein kinase superfamily. ADCK protein kinase family.</text>
</comment>
<keyword evidence="4" id="KW-1185">Reference proteome</keyword>
<reference evidence="4" key="1">
    <citation type="submission" date="2015-07" db="EMBL/GenBank/DDBJ databases">
        <title>Nocardia seriolae U-1 whole genome shotgun sequence.</title>
        <authorList>
            <person name="Imajoh M."/>
            <person name="Fukumoto Y."/>
            <person name="Sukeda M."/>
            <person name="Yamane J."/>
            <person name="Yamasaki K."/>
            <person name="Shimizu M."/>
            <person name="Ohnishi K."/>
            <person name="Oshima S."/>
        </authorList>
    </citation>
    <scope>NUCLEOTIDE SEQUENCE [LARGE SCALE GENOMIC DNA]</scope>
    <source>
        <strain evidence="4">U-1</strain>
    </source>
</reference>
<dbReference type="InterPro" id="IPR050154">
    <property type="entry name" value="UbiB_kinase"/>
</dbReference>
<dbReference type="EMBL" id="BBYQ01000118">
    <property type="protein sequence ID" value="GAP31540.1"/>
    <property type="molecule type" value="Genomic_DNA"/>
</dbReference>
<evidence type="ECO:0000313" key="3">
    <source>
        <dbReference type="EMBL" id="GAP31540.1"/>
    </source>
</evidence>
<dbReference type="CDD" id="cd05121">
    <property type="entry name" value="ABC1_ADCK3-like"/>
    <property type="match status" value="1"/>
</dbReference>
<feature type="domain" description="ABC1 atypical kinase-like" evidence="2">
    <location>
        <begin position="120"/>
        <end position="365"/>
    </location>
</feature>
<dbReference type="Proteomes" id="UP000037179">
    <property type="component" value="Unassembled WGS sequence"/>
</dbReference>
<comment type="caution">
    <text evidence="3">The sequence shown here is derived from an EMBL/GenBank/DDBJ whole genome shotgun (WGS) entry which is preliminary data.</text>
</comment>
<dbReference type="PANTHER" id="PTHR10566:SF113">
    <property type="entry name" value="PROTEIN ACTIVITY OF BC1 COMPLEX KINASE 7, CHLOROPLASTIC"/>
    <property type="match status" value="1"/>
</dbReference>
<reference evidence="3 4" key="2">
    <citation type="journal article" date="2016" name="Genome Announc.">
        <title>Draft Genome Sequence of Erythromycin- and Oxytetracycline-Sensitive Nocardia seriolae Strain U-1 (NBRC 110359).</title>
        <authorList>
            <person name="Imajoh M."/>
            <person name="Sukeda M."/>
            <person name="Shimizu M."/>
            <person name="Yamane J."/>
            <person name="Ohnishi K."/>
            <person name="Oshima S."/>
        </authorList>
    </citation>
    <scope>NUCLEOTIDE SEQUENCE [LARGE SCALE GENOMIC DNA]</scope>
    <source>
        <strain evidence="3 4">U-1</strain>
    </source>
</reference>
<dbReference type="InterPro" id="IPR011009">
    <property type="entry name" value="Kinase-like_dom_sf"/>
</dbReference>
<organism evidence="3 4">
    <name type="scientific">Nocardia seriolae</name>
    <dbReference type="NCBI Taxonomy" id="37332"/>
    <lineage>
        <taxon>Bacteria</taxon>
        <taxon>Bacillati</taxon>
        <taxon>Actinomycetota</taxon>
        <taxon>Actinomycetes</taxon>
        <taxon>Mycobacteriales</taxon>
        <taxon>Nocardiaceae</taxon>
        <taxon>Nocardia</taxon>
    </lineage>
</organism>
<sequence>MIIRPAHDAKPDVVSDTLRPVSSPMTVRAGTPEVIRPDLDTFGFSEWRRTAIVGAVLGGSVVSSVVRGGLRPSKRKRAAAEGVVDGFETLGPMFVKLGQLIASSPGAFPRELADACLRCLDDVPPFPAADARAIIEADLGGPISELFLEFDDEPLSAASIAQVHACVLADGRPAVVKVQRPAIARRMIVDLRAAMRLARAMEKRFENARVANAQAVVRDLYEATVAELNFLIEADNQSRAREHLSAFGDNTNVAVPEVYWDYCAPRVLCMERMRGMPLDRFDDIRAAHPEPELLIRRLVKAWMESVAVHGLFHGDVHAGNLWLLDDGRVAMLDFGIVGRMETEWREFVRALFFASSIDNDFRPVARALRKLDLVADDSGDDATIGRQLAVALGPVLSGSLDKLDLGVVSARLLEFGKRRGASGPQQLVMMGKQLGYFERYAVALAPGWKLGRDLYLFRNIFPAEVAAKVAENGLTLPPD</sequence>
<proteinExistence type="inferred from homology"/>
<evidence type="ECO:0000256" key="1">
    <source>
        <dbReference type="ARBA" id="ARBA00009670"/>
    </source>
</evidence>
<evidence type="ECO:0000313" key="4">
    <source>
        <dbReference type="Proteomes" id="UP000037179"/>
    </source>
</evidence>
<accession>A0ABC9Z1A1</accession>
<dbReference type="InterPro" id="IPR004147">
    <property type="entry name" value="ABC1_dom"/>
</dbReference>
<dbReference type="AlphaFoldDB" id="A0ABC9Z1A1"/>
<dbReference type="SUPFAM" id="SSF56112">
    <property type="entry name" value="Protein kinase-like (PK-like)"/>
    <property type="match status" value="1"/>
</dbReference>
<name>A0ABC9Z1A1_9NOCA</name>
<protein>
    <submittedName>
        <fullName evidence="3">Ubiquinone biosynthesis protein</fullName>
    </submittedName>
</protein>